<accession>A0ABQ7VKG7</accession>
<protein>
    <submittedName>
        <fullName evidence="2">Uncharacterized protein</fullName>
    </submittedName>
</protein>
<feature type="region of interest" description="Disordered" evidence="1">
    <location>
        <begin position="101"/>
        <end position="123"/>
    </location>
</feature>
<evidence type="ECO:0000256" key="1">
    <source>
        <dbReference type="SAM" id="MobiDB-lite"/>
    </source>
</evidence>
<dbReference type="Proteomes" id="UP000826656">
    <property type="component" value="Unassembled WGS sequence"/>
</dbReference>
<evidence type="ECO:0000313" key="2">
    <source>
        <dbReference type="EMBL" id="KAH0769026.1"/>
    </source>
</evidence>
<comment type="caution">
    <text evidence="2">The sequence shown here is derived from an EMBL/GenBank/DDBJ whole genome shotgun (WGS) entry which is preliminary data.</text>
</comment>
<dbReference type="EMBL" id="JAIVGD010000011">
    <property type="protein sequence ID" value="KAH0769026.1"/>
    <property type="molecule type" value="Genomic_DNA"/>
</dbReference>
<keyword evidence="3" id="KW-1185">Reference proteome</keyword>
<gene>
    <name evidence="2" type="ORF">KY290_013007</name>
</gene>
<reference evidence="2 3" key="1">
    <citation type="journal article" date="2021" name="bioRxiv">
        <title>Chromosome-scale and haplotype-resolved genome assembly of a tetraploid potato cultivar.</title>
        <authorList>
            <person name="Sun H."/>
            <person name="Jiao W.-B."/>
            <person name="Krause K."/>
            <person name="Campoy J.A."/>
            <person name="Goel M."/>
            <person name="Folz-Donahue K."/>
            <person name="Kukat C."/>
            <person name="Huettel B."/>
            <person name="Schneeberger K."/>
        </authorList>
    </citation>
    <scope>NUCLEOTIDE SEQUENCE [LARGE SCALE GENOMIC DNA]</scope>
    <source>
        <strain evidence="2">SolTubOtavaFocal</strain>
        <tissue evidence="2">Leaves</tissue>
    </source>
</reference>
<name>A0ABQ7VKG7_SOLTU</name>
<organism evidence="2 3">
    <name type="scientific">Solanum tuberosum</name>
    <name type="common">Potato</name>
    <dbReference type="NCBI Taxonomy" id="4113"/>
    <lineage>
        <taxon>Eukaryota</taxon>
        <taxon>Viridiplantae</taxon>
        <taxon>Streptophyta</taxon>
        <taxon>Embryophyta</taxon>
        <taxon>Tracheophyta</taxon>
        <taxon>Spermatophyta</taxon>
        <taxon>Magnoliopsida</taxon>
        <taxon>eudicotyledons</taxon>
        <taxon>Gunneridae</taxon>
        <taxon>Pentapetalae</taxon>
        <taxon>asterids</taxon>
        <taxon>lamiids</taxon>
        <taxon>Solanales</taxon>
        <taxon>Solanaceae</taxon>
        <taxon>Solanoideae</taxon>
        <taxon>Solaneae</taxon>
        <taxon>Solanum</taxon>
    </lineage>
</organism>
<evidence type="ECO:0000313" key="3">
    <source>
        <dbReference type="Proteomes" id="UP000826656"/>
    </source>
</evidence>
<proteinExistence type="predicted"/>
<sequence>MEIKDFTKGSDPKAEVSTRYMHLCKTFVQIASEASEFKEGFELIVKYANEIIVKLKEIKNKHESHENPSVPNEVIHDETIFVDSLNVTKVTVLKKKQPTSRPKSFLEKAKKKSKIQSPPSQTIQHNVSRLTGLQIPCPSFSAFTMTTDISFHDLNNYSQGGSSIS</sequence>